<proteinExistence type="predicted"/>
<feature type="signal peptide" evidence="1">
    <location>
        <begin position="1"/>
        <end position="33"/>
    </location>
</feature>
<evidence type="ECO:0000256" key="1">
    <source>
        <dbReference type="SAM" id="SignalP"/>
    </source>
</evidence>
<name>A0A6M4AA02_9BURK</name>
<keyword evidence="3" id="KW-1185">Reference proteome</keyword>
<sequence>MYQLRTKSVKSSQSLKFVMAAVVSVCSMLLAMAQGNSAMAAGHEKAEVIYATHHDHTFVLRDTAGKPVDTSFRKEAKEKRRVPYVDSPNFDTDKAAQLEHSSTLAAPTTAGQGFDGMGNGFSGPNGAFTVQYAPPDTTGAVGASQFVQWVNASLTVFSKSTGAAVYGPVKGNTLFTGFGGACETSNDGDPVVLYDKISDRWVLMQFAVPSGGPYFQCIAVSKTADATGGYNRYAFQYSGFNDYPKAGVWPDAYYVTYNMFVPNTFGGAKVCAMDRAAMVAGSATASQQCFQLSTSYGGLLPADLDGKNLPATGTPNFVMNLGTNSLNLWKFHVDWTTVANTTFSGPVAIPVTAFNAACGGGTCIPQAGTNRTLDSLADRAMYRLAYRKFADGHEALVVNHAVKVGTVKRTSYSATRWYEIRNPSGTPQVYQQSTYAPDATSRWMGSIAMDKMGNIALGYSASSGSIKPALRYATRLAGDALNTLSNETTIVQGTGAQTGTLSRWGDYSHMSVDPVDDCTFWYTSEYLKANGTFNWSTRVASFKINGCM</sequence>
<reference evidence="2 3" key="1">
    <citation type="journal article" date="2019" name="Int. J. Syst. Evol. Microbiol.">
        <title>Undibacterium piscinae sp. nov., isolated from Korean shiner intestine.</title>
        <authorList>
            <person name="Lee S.Y."/>
            <person name="Kang W."/>
            <person name="Kim P.S."/>
            <person name="Kim H.S."/>
            <person name="Sung H."/>
            <person name="Shin N.R."/>
            <person name="Whon T.W."/>
            <person name="Yun J.H."/>
            <person name="Lee J.Y."/>
            <person name="Lee J.Y."/>
            <person name="Jung M.J."/>
            <person name="Jeong Y.S."/>
            <person name="Tak E.J."/>
            <person name="Han J.E."/>
            <person name="Hyun D.W."/>
            <person name="Kang M.S."/>
            <person name="Lee K.E."/>
            <person name="Lee B.H."/>
            <person name="Bae J.W."/>
        </authorList>
    </citation>
    <scope>NUCLEOTIDE SEQUENCE [LARGE SCALE GENOMIC DNA]</scope>
    <source>
        <strain evidence="2 3">S11R28</strain>
    </source>
</reference>
<gene>
    <name evidence="2" type="ORF">EJG51_014270</name>
</gene>
<protein>
    <submittedName>
        <fullName evidence="2">Uncharacterized protein</fullName>
    </submittedName>
</protein>
<dbReference type="EMBL" id="CP051152">
    <property type="protein sequence ID" value="QJQ06809.1"/>
    <property type="molecule type" value="Genomic_DNA"/>
</dbReference>
<organism evidence="2 3">
    <name type="scientific">Undibacterium piscinae</name>
    <dbReference type="NCBI Taxonomy" id="2495591"/>
    <lineage>
        <taxon>Bacteria</taxon>
        <taxon>Pseudomonadati</taxon>
        <taxon>Pseudomonadota</taxon>
        <taxon>Betaproteobacteria</taxon>
        <taxon>Burkholderiales</taxon>
        <taxon>Oxalobacteraceae</taxon>
        <taxon>Undibacterium</taxon>
    </lineage>
</organism>
<dbReference type="AlphaFoldDB" id="A0A6M4AA02"/>
<accession>A0A6M4AA02</accession>
<keyword evidence="1" id="KW-0732">Signal</keyword>
<evidence type="ECO:0000313" key="2">
    <source>
        <dbReference type="EMBL" id="QJQ06809.1"/>
    </source>
</evidence>
<dbReference type="Proteomes" id="UP000274350">
    <property type="component" value="Chromosome"/>
</dbReference>
<dbReference type="KEGG" id="upi:EJG51_014270"/>
<evidence type="ECO:0000313" key="3">
    <source>
        <dbReference type="Proteomes" id="UP000274350"/>
    </source>
</evidence>
<feature type="chain" id="PRO_5026831976" evidence="1">
    <location>
        <begin position="34"/>
        <end position="548"/>
    </location>
</feature>